<keyword evidence="3" id="KW-1185">Reference proteome</keyword>
<proteinExistence type="predicted"/>
<evidence type="ECO:0000256" key="1">
    <source>
        <dbReference type="SAM" id="MobiDB-lite"/>
    </source>
</evidence>
<name>A0A1B7NKZ2_9EURO</name>
<feature type="compositionally biased region" description="Acidic residues" evidence="1">
    <location>
        <begin position="14"/>
        <end position="27"/>
    </location>
</feature>
<reference evidence="2 3" key="1">
    <citation type="submission" date="2015-07" db="EMBL/GenBank/DDBJ databases">
        <title>Emmonsia species relationships and genome sequence.</title>
        <authorList>
            <person name="Cuomo C.A."/>
            <person name="Schwartz I.S."/>
            <person name="Kenyon C."/>
            <person name="de Hoog G.S."/>
            <person name="Govender N.P."/>
            <person name="Botha A."/>
            <person name="Moreno L."/>
            <person name="de Vries M."/>
            <person name="Munoz J.F."/>
            <person name="Stielow J.B."/>
        </authorList>
    </citation>
    <scope>NUCLEOTIDE SEQUENCE [LARGE SCALE GENOMIC DNA]</scope>
    <source>
        <strain evidence="2 3">CBS 136260</strain>
    </source>
</reference>
<protein>
    <submittedName>
        <fullName evidence="2">Uncharacterized protein</fullName>
    </submittedName>
</protein>
<evidence type="ECO:0000313" key="3">
    <source>
        <dbReference type="Proteomes" id="UP000091918"/>
    </source>
</evidence>
<organism evidence="2 3">
    <name type="scientific">Emergomyces africanus</name>
    <dbReference type="NCBI Taxonomy" id="1955775"/>
    <lineage>
        <taxon>Eukaryota</taxon>
        <taxon>Fungi</taxon>
        <taxon>Dikarya</taxon>
        <taxon>Ascomycota</taxon>
        <taxon>Pezizomycotina</taxon>
        <taxon>Eurotiomycetes</taxon>
        <taxon>Eurotiomycetidae</taxon>
        <taxon>Onygenales</taxon>
        <taxon>Ajellomycetaceae</taxon>
        <taxon>Emergomyces</taxon>
    </lineage>
</organism>
<feature type="non-terminal residue" evidence="2">
    <location>
        <position position="1"/>
    </location>
</feature>
<sequence>ISDGDDFISNNESNSDEMNDNEDDEDFTDKHLVKSIFISLKQCEQMSEKI</sequence>
<accession>A0A1B7NKZ2</accession>
<dbReference type="AlphaFoldDB" id="A0A1B7NKZ2"/>
<dbReference type="Proteomes" id="UP000091918">
    <property type="component" value="Unassembled WGS sequence"/>
</dbReference>
<dbReference type="EMBL" id="LGUA01002961">
    <property type="protein sequence ID" value="OAX77250.1"/>
    <property type="molecule type" value="Genomic_DNA"/>
</dbReference>
<evidence type="ECO:0000313" key="2">
    <source>
        <dbReference type="EMBL" id="OAX77250.1"/>
    </source>
</evidence>
<comment type="caution">
    <text evidence="2">The sequence shown here is derived from an EMBL/GenBank/DDBJ whole genome shotgun (WGS) entry which is preliminary data.</text>
</comment>
<gene>
    <name evidence="2" type="ORF">ACJ72_08454</name>
</gene>
<feature type="region of interest" description="Disordered" evidence="1">
    <location>
        <begin position="1"/>
        <end position="27"/>
    </location>
</feature>